<evidence type="ECO:0000313" key="1">
    <source>
        <dbReference type="EnsemblMetazoa" id="PPA44687.1"/>
    </source>
</evidence>
<gene>
    <name evidence="1" type="primary">WBGene00283056</name>
</gene>
<dbReference type="AlphaFoldDB" id="A0A2A6CTB1"/>
<organism evidence="1 2">
    <name type="scientific">Pristionchus pacificus</name>
    <name type="common">Parasitic nematode worm</name>
    <dbReference type="NCBI Taxonomy" id="54126"/>
    <lineage>
        <taxon>Eukaryota</taxon>
        <taxon>Metazoa</taxon>
        <taxon>Ecdysozoa</taxon>
        <taxon>Nematoda</taxon>
        <taxon>Chromadorea</taxon>
        <taxon>Rhabditida</taxon>
        <taxon>Rhabditina</taxon>
        <taxon>Diplogasteromorpha</taxon>
        <taxon>Diplogasteroidea</taxon>
        <taxon>Neodiplogasteridae</taxon>
        <taxon>Pristionchus</taxon>
    </lineage>
</organism>
<dbReference type="EnsemblMetazoa" id="PPA44687.1">
    <property type="protein sequence ID" value="PPA44687.1"/>
    <property type="gene ID" value="WBGene00283056"/>
</dbReference>
<proteinExistence type="predicted"/>
<name>A0A2A6CTB1_PRIPA</name>
<accession>A0A8R1UZK5</accession>
<reference evidence="2" key="1">
    <citation type="journal article" date="2008" name="Nat. Genet.">
        <title>The Pristionchus pacificus genome provides a unique perspective on nematode lifestyle and parasitism.</title>
        <authorList>
            <person name="Dieterich C."/>
            <person name="Clifton S.W."/>
            <person name="Schuster L.N."/>
            <person name="Chinwalla A."/>
            <person name="Delehaunty K."/>
            <person name="Dinkelacker I."/>
            <person name="Fulton L."/>
            <person name="Fulton R."/>
            <person name="Godfrey J."/>
            <person name="Minx P."/>
            <person name="Mitreva M."/>
            <person name="Roeseler W."/>
            <person name="Tian H."/>
            <person name="Witte H."/>
            <person name="Yang S.P."/>
            <person name="Wilson R.K."/>
            <person name="Sommer R.J."/>
        </authorList>
    </citation>
    <scope>NUCLEOTIDE SEQUENCE [LARGE SCALE GENOMIC DNA]</scope>
    <source>
        <strain evidence="2">PS312</strain>
    </source>
</reference>
<evidence type="ECO:0000313" key="2">
    <source>
        <dbReference type="Proteomes" id="UP000005239"/>
    </source>
</evidence>
<sequence length="87" mass="9693">MGVGITRSIMQILTVFLVFLLVGLTVQMIDNEANCTTAVVSNSIHNVDNPNESNHIRIRRGLGKWLKKKLKKINIPIIPIISIPFGK</sequence>
<dbReference type="Proteomes" id="UP000005239">
    <property type="component" value="Unassembled WGS sequence"/>
</dbReference>
<accession>A0A2A6CTB1</accession>
<protein>
    <submittedName>
        <fullName evidence="1">Uncharacterized protein</fullName>
    </submittedName>
</protein>
<keyword evidence="2" id="KW-1185">Reference proteome</keyword>
<reference evidence="1" key="2">
    <citation type="submission" date="2022-06" db="UniProtKB">
        <authorList>
            <consortium name="EnsemblMetazoa"/>
        </authorList>
    </citation>
    <scope>IDENTIFICATION</scope>
    <source>
        <strain evidence="1">PS312</strain>
    </source>
</reference>